<gene>
    <name evidence="1" type="ORF">CY34DRAFT_246193</name>
</gene>
<name>A0A0D0BWV1_9AGAM</name>
<dbReference type="Proteomes" id="UP000054485">
    <property type="component" value="Unassembled WGS sequence"/>
</dbReference>
<dbReference type="InParanoid" id="A0A0D0BWV1"/>
<proteinExistence type="predicted"/>
<organism evidence="1 2">
    <name type="scientific">Suillus luteus UH-Slu-Lm8-n1</name>
    <dbReference type="NCBI Taxonomy" id="930992"/>
    <lineage>
        <taxon>Eukaryota</taxon>
        <taxon>Fungi</taxon>
        <taxon>Dikarya</taxon>
        <taxon>Basidiomycota</taxon>
        <taxon>Agaricomycotina</taxon>
        <taxon>Agaricomycetes</taxon>
        <taxon>Agaricomycetidae</taxon>
        <taxon>Boletales</taxon>
        <taxon>Suillineae</taxon>
        <taxon>Suillaceae</taxon>
        <taxon>Suillus</taxon>
    </lineage>
</organism>
<reference evidence="1 2" key="1">
    <citation type="submission" date="2014-04" db="EMBL/GenBank/DDBJ databases">
        <authorList>
            <consortium name="DOE Joint Genome Institute"/>
            <person name="Kuo A."/>
            <person name="Ruytinx J."/>
            <person name="Rineau F."/>
            <person name="Colpaert J."/>
            <person name="Kohler A."/>
            <person name="Nagy L.G."/>
            <person name="Floudas D."/>
            <person name="Copeland A."/>
            <person name="Barry K.W."/>
            <person name="Cichocki N."/>
            <person name="Veneault-Fourrey C."/>
            <person name="LaButti K."/>
            <person name="Lindquist E.A."/>
            <person name="Lipzen A."/>
            <person name="Lundell T."/>
            <person name="Morin E."/>
            <person name="Murat C."/>
            <person name="Sun H."/>
            <person name="Tunlid A."/>
            <person name="Henrissat B."/>
            <person name="Grigoriev I.V."/>
            <person name="Hibbett D.S."/>
            <person name="Martin F."/>
            <person name="Nordberg H.P."/>
            <person name="Cantor M.N."/>
            <person name="Hua S.X."/>
        </authorList>
    </citation>
    <scope>NUCLEOTIDE SEQUENCE [LARGE SCALE GENOMIC DNA]</scope>
    <source>
        <strain evidence="1 2">UH-Slu-Lm8-n1</strain>
    </source>
</reference>
<accession>A0A0D0BWV1</accession>
<reference evidence="2" key="2">
    <citation type="submission" date="2015-01" db="EMBL/GenBank/DDBJ databases">
        <title>Evolutionary Origins and Diversification of the Mycorrhizal Mutualists.</title>
        <authorList>
            <consortium name="DOE Joint Genome Institute"/>
            <consortium name="Mycorrhizal Genomics Consortium"/>
            <person name="Kohler A."/>
            <person name="Kuo A."/>
            <person name="Nagy L.G."/>
            <person name="Floudas D."/>
            <person name="Copeland A."/>
            <person name="Barry K.W."/>
            <person name="Cichocki N."/>
            <person name="Veneault-Fourrey C."/>
            <person name="LaButti K."/>
            <person name="Lindquist E.A."/>
            <person name="Lipzen A."/>
            <person name="Lundell T."/>
            <person name="Morin E."/>
            <person name="Murat C."/>
            <person name="Riley R."/>
            <person name="Ohm R."/>
            <person name="Sun H."/>
            <person name="Tunlid A."/>
            <person name="Henrissat B."/>
            <person name="Grigoriev I.V."/>
            <person name="Hibbett D.S."/>
            <person name="Martin F."/>
        </authorList>
    </citation>
    <scope>NUCLEOTIDE SEQUENCE [LARGE SCALE GENOMIC DNA]</scope>
    <source>
        <strain evidence="2">UH-Slu-Lm8-n1</strain>
    </source>
</reference>
<evidence type="ECO:0000313" key="2">
    <source>
        <dbReference type="Proteomes" id="UP000054485"/>
    </source>
</evidence>
<dbReference type="HOGENOM" id="CLU_2656089_0_0_1"/>
<dbReference type="EMBL" id="KN835147">
    <property type="protein sequence ID" value="KIK47378.1"/>
    <property type="molecule type" value="Genomic_DNA"/>
</dbReference>
<keyword evidence="2" id="KW-1185">Reference proteome</keyword>
<sequence>MIFSTRTVFNGTASAIVTGYIVHQLKDLDTPATPTLPRSSKVSPWTVFVRYFMTRGQLTASCWRHLYTRFITNPGL</sequence>
<protein>
    <submittedName>
        <fullName evidence="1">Uncharacterized protein</fullName>
    </submittedName>
</protein>
<evidence type="ECO:0000313" key="1">
    <source>
        <dbReference type="EMBL" id="KIK47378.1"/>
    </source>
</evidence>
<dbReference type="AlphaFoldDB" id="A0A0D0BWV1"/>